<dbReference type="VEuPathDB" id="FungiDB:PC110_g99"/>
<dbReference type="AlphaFoldDB" id="A0A8T1GKJ7"/>
<evidence type="ECO:0000313" key="2">
    <source>
        <dbReference type="Proteomes" id="UP000697107"/>
    </source>
</evidence>
<proteinExistence type="predicted"/>
<organism evidence="1 2">
    <name type="scientific">Phytophthora cactorum</name>
    <dbReference type="NCBI Taxonomy" id="29920"/>
    <lineage>
        <taxon>Eukaryota</taxon>
        <taxon>Sar</taxon>
        <taxon>Stramenopiles</taxon>
        <taxon>Oomycota</taxon>
        <taxon>Peronosporomycetes</taxon>
        <taxon>Peronosporales</taxon>
        <taxon>Peronosporaceae</taxon>
        <taxon>Phytophthora</taxon>
    </lineage>
</organism>
<gene>
    <name evidence="1" type="ORF">PC118_g2349</name>
</gene>
<name>A0A8T1GKJ7_9STRA</name>
<dbReference type="Proteomes" id="UP000697107">
    <property type="component" value="Unassembled WGS sequence"/>
</dbReference>
<evidence type="ECO:0000313" key="1">
    <source>
        <dbReference type="EMBL" id="KAG2996621.1"/>
    </source>
</evidence>
<sequence length="108" mass="12172">MLSGAYPKEILRPKESQMHVVASGAHRLADGVALEAVPGQPRVAYHLFYHDQISFKLSVVAATSSILYRNDFSFTISIPQFALSNYLARRPCVVFFFDSYHTNPTHQQ</sequence>
<protein>
    <submittedName>
        <fullName evidence="1">Uncharacterized protein</fullName>
    </submittedName>
</protein>
<reference evidence="1" key="1">
    <citation type="submission" date="2018-10" db="EMBL/GenBank/DDBJ databases">
        <title>Effector identification in a new, highly contiguous assembly of the strawberry crown rot pathogen Phytophthora cactorum.</title>
        <authorList>
            <person name="Armitage A.D."/>
            <person name="Nellist C.F."/>
            <person name="Bates H."/>
            <person name="Vickerstaff R.J."/>
            <person name="Harrison R.J."/>
        </authorList>
    </citation>
    <scope>NUCLEOTIDE SEQUENCE</scope>
    <source>
        <strain evidence="1">P415</strain>
    </source>
</reference>
<dbReference type="EMBL" id="RCML01000034">
    <property type="protein sequence ID" value="KAG2996621.1"/>
    <property type="molecule type" value="Genomic_DNA"/>
</dbReference>
<accession>A0A8T1GKJ7</accession>
<comment type="caution">
    <text evidence="1">The sequence shown here is derived from an EMBL/GenBank/DDBJ whole genome shotgun (WGS) entry which is preliminary data.</text>
</comment>